<proteinExistence type="predicted"/>
<dbReference type="FunFam" id="3.40.720.10:FF:000017">
    <property type="entry name" value="Predicted protein"/>
    <property type="match status" value="1"/>
</dbReference>
<organism evidence="1 2">
    <name type="scientific">Chionoecetes opilio</name>
    <name type="common">Atlantic snow crab</name>
    <name type="synonym">Cancer opilio</name>
    <dbReference type="NCBI Taxonomy" id="41210"/>
    <lineage>
        <taxon>Eukaryota</taxon>
        <taxon>Metazoa</taxon>
        <taxon>Ecdysozoa</taxon>
        <taxon>Arthropoda</taxon>
        <taxon>Crustacea</taxon>
        <taxon>Multicrustacea</taxon>
        <taxon>Malacostraca</taxon>
        <taxon>Eumalacostraca</taxon>
        <taxon>Eucarida</taxon>
        <taxon>Decapoda</taxon>
        <taxon>Pleocyemata</taxon>
        <taxon>Brachyura</taxon>
        <taxon>Eubrachyura</taxon>
        <taxon>Majoidea</taxon>
        <taxon>Majidae</taxon>
        <taxon>Chionoecetes</taxon>
    </lineage>
</organism>
<evidence type="ECO:0000313" key="1">
    <source>
        <dbReference type="EMBL" id="KAG0717944.1"/>
    </source>
</evidence>
<dbReference type="Pfam" id="PF02995">
    <property type="entry name" value="DUF229"/>
    <property type="match status" value="1"/>
</dbReference>
<dbReference type="GO" id="GO:0005615">
    <property type="term" value="C:extracellular space"/>
    <property type="evidence" value="ECO:0007669"/>
    <property type="project" value="TreeGrafter"/>
</dbReference>
<dbReference type="InterPro" id="IPR004245">
    <property type="entry name" value="DUF229"/>
</dbReference>
<reference evidence="1" key="1">
    <citation type="submission" date="2020-07" db="EMBL/GenBank/DDBJ databases">
        <title>The High-quality genome of the commercially important snow crab, Chionoecetes opilio.</title>
        <authorList>
            <person name="Jeong J.-H."/>
            <person name="Ryu S."/>
        </authorList>
    </citation>
    <scope>NUCLEOTIDE SEQUENCE</scope>
    <source>
        <strain evidence="1">MADBK_172401_WGS</strain>
        <tissue evidence="1">Digestive gland</tissue>
    </source>
</reference>
<accession>A0A8J4Y5H1</accession>
<dbReference type="Proteomes" id="UP000770661">
    <property type="component" value="Unassembled WGS sequence"/>
</dbReference>
<dbReference type="SUPFAM" id="SSF53649">
    <property type="entry name" value="Alkaline phosphatase-like"/>
    <property type="match status" value="1"/>
</dbReference>
<evidence type="ECO:0000313" key="2">
    <source>
        <dbReference type="Proteomes" id="UP000770661"/>
    </source>
</evidence>
<dbReference type="PANTHER" id="PTHR10974:SF73">
    <property type="entry name" value="FI21235P1"/>
    <property type="match status" value="1"/>
</dbReference>
<dbReference type="AlphaFoldDB" id="A0A8J4Y5H1"/>
<comment type="caution">
    <text evidence="1">The sequence shown here is derived from an EMBL/GenBank/DDBJ whole genome shotgun (WGS) entry which is preliminary data.</text>
</comment>
<dbReference type="PANTHER" id="PTHR10974">
    <property type="entry name" value="FI08016P-RELATED"/>
    <property type="match status" value="1"/>
</dbReference>
<dbReference type="InterPro" id="IPR017850">
    <property type="entry name" value="Alkaline_phosphatase_core_sf"/>
</dbReference>
<dbReference type="Gene3D" id="3.40.720.10">
    <property type="entry name" value="Alkaline Phosphatase, subunit A"/>
    <property type="match status" value="1"/>
</dbReference>
<keyword evidence="2" id="KW-1185">Reference proteome</keyword>
<dbReference type="EMBL" id="JACEEZ010016859">
    <property type="protein sequence ID" value="KAG0717944.1"/>
    <property type="molecule type" value="Genomic_DNA"/>
</dbReference>
<dbReference type="CDD" id="cd16021">
    <property type="entry name" value="ALP_like"/>
    <property type="match status" value="1"/>
</dbReference>
<name>A0A8J4Y5H1_CHIOP</name>
<dbReference type="OrthoDB" id="413313at2759"/>
<protein>
    <submittedName>
        <fullName evidence="1">Uncharacterized protein</fullName>
    </submittedName>
</protein>
<sequence length="657" mass="74327">MVSVRVKGRRVAACVLLLVASLGVCHLIALHSQVVVTDRVSVRLMIERDINSNANAVSSPTHLACQHPTLEVDNPEIFKFFQDVDPVVCGEEAEWVAVKGSLATITKEARAKHGDIECAFTEVLRDGDDRVQRGFTTTTHDSFTLANTDFYSVSCTGQDGKTWENIIAGIRQEEEVRANTGWDKLPQDALHLNFLMIGFDSLSRNTFIRRLPKTYAFLTEVLGAHVMQGYNIVGDGTTQQILPIMTGKTELELPEARRRMGSRAQFVNAYPLVWNDFAKNGYVTMFAEDVPHIGTFQYRLRGFDAPPTHHYLRPFFLKVYPEYAQHPRLCLRNTPRHKVFLDYVHNFMTEYRDRPKFAFAFHGELSHDDFNLITVADEDLLALLTSLRNEGHLNKTMLVVMSDHGHRFSSIRGTLQGKQEERLPFLALALPQSFKAAHPSSADNIRMNIHRLTTPFDLYPTMQDILHFPGARLGQVVDRGISLFSQIPAARTCADAFVEPHWCACLSWEPISVEEDMVKRAAHALVHYVNTYTSTHRSLCLQLRLGQLLWAGKLLPTKGLLKFKKNMDVDGFLPDLTDETSVSEVVYQVTLTTSPGLARYEASLTYSIKLDTFSVKMDDVSRTNKYGDQAHCVEKNLDHLRKFCYCREPPPPPPQDT</sequence>
<gene>
    <name evidence="1" type="ORF">GWK47_007913</name>
</gene>